<protein>
    <submittedName>
        <fullName evidence="1">Uncharacterized protein</fullName>
    </submittedName>
</protein>
<evidence type="ECO:0000313" key="2">
    <source>
        <dbReference type="Proteomes" id="UP000821845"/>
    </source>
</evidence>
<comment type="caution">
    <text evidence="1">The sequence shown here is derived from an EMBL/GenBank/DDBJ whole genome shotgun (WGS) entry which is preliminary data.</text>
</comment>
<name>A0ACB7SAF6_HYAAI</name>
<gene>
    <name evidence="1" type="ORF">HPB50_021985</name>
</gene>
<proteinExistence type="predicted"/>
<reference evidence="1" key="1">
    <citation type="submission" date="2020-05" db="EMBL/GenBank/DDBJ databases">
        <title>Large-scale comparative analyses of tick genomes elucidate their genetic diversity and vector capacities.</title>
        <authorList>
            <person name="Jia N."/>
            <person name="Wang J."/>
            <person name="Shi W."/>
            <person name="Du L."/>
            <person name="Sun Y."/>
            <person name="Zhan W."/>
            <person name="Jiang J."/>
            <person name="Wang Q."/>
            <person name="Zhang B."/>
            <person name="Ji P."/>
            <person name="Sakyi L.B."/>
            <person name="Cui X."/>
            <person name="Yuan T."/>
            <person name="Jiang B."/>
            <person name="Yang W."/>
            <person name="Lam T.T.-Y."/>
            <person name="Chang Q."/>
            <person name="Ding S."/>
            <person name="Wang X."/>
            <person name="Zhu J."/>
            <person name="Ruan X."/>
            <person name="Zhao L."/>
            <person name="Wei J."/>
            <person name="Que T."/>
            <person name="Du C."/>
            <person name="Cheng J."/>
            <person name="Dai P."/>
            <person name="Han X."/>
            <person name="Huang E."/>
            <person name="Gao Y."/>
            <person name="Liu J."/>
            <person name="Shao H."/>
            <person name="Ye R."/>
            <person name="Li L."/>
            <person name="Wei W."/>
            <person name="Wang X."/>
            <person name="Wang C."/>
            <person name="Yang T."/>
            <person name="Huo Q."/>
            <person name="Li W."/>
            <person name="Guo W."/>
            <person name="Chen H."/>
            <person name="Zhou L."/>
            <person name="Ni X."/>
            <person name="Tian J."/>
            <person name="Zhou Y."/>
            <person name="Sheng Y."/>
            <person name="Liu T."/>
            <person name="Pan Y."/>
            <person name="Xia L."/>
            <person name="Li J."/>
            <person name="Zhao F."/>
            <person name="Cao W."/>
        </authorList>
    </citation>
    <scope>NUCLEOTIDE SEQUENCE</scope>
    <source>
        <strain evidence="1">Hyas-2018</strain>
    </source>
</reference>
<dbReference type="Proteomes" id="UP000821845">
    <property type="component" value="Chromosome 5"/>
</dbReference>
<evidence type="ECO:0000313" key="1">
    <source>
        <dbReference type="EMBL" id="KAH6931046.1"/>
    </source>
</evidence>
<organism evidence="1 2">
    <name type="scientific">Hyalomma asiaticum</name>
    <name type="common">Tick</name>
    <dbReference type="NCBI Taxonomy" id="266040"/>
    <lineage>
        <taxon>Eukaryota</taxon>
        <taxon>Metazoa</taxon>
        <taxon>Ecdysozoa</taxon>
        <taxon>Arthropoda</taxon>
        <taxon>Chelicerata</taxon>
        <taxon>Arachnida</taxon>
        <taxon>Acari</taxon>
        <taxon>Parasitiformes</taxon>
        <taxon>Ixodida</taxon>
        <taxon>Ixodoidea</taxon>
        <taxon>Ixodidae</taxon>
        <taxon>Hyalomminae</taxon>
        <taxon>Hyalomma</taxon>
    </lineage>
</organism>
<keyword evidence="2" id="KW-1185">Reference proteome</keyword>
<accession>A0ACB7SAF6</accession>
<sequence length="249" mass="28069">MPTCAELSKRIDELESRLLNESDRMTDRIVDKIVVKMKTSGVDVLELKKHVDSLESSVKFLNDLVDKLHSEKASLVAENKALISENYSLSRKVSELEQYSRMNNVEIRGIPCTQGEDCVAVLETVAHKIGCPVTPSDLDVVHRVSTKEKGKKNLIARFCSRAKKNDFISKARRARLCLSDIGISDSNSPIFVNDHLTPQNKALFSRALALKKANNWKHLWTDNCQIKARKTNESRVCRIADESDLSVFN</sequence>
<dbReference type="EMBL" id="CM023485">
    <property type="protein sequence ID" value="KAH6931046.1"/>
    <property type="molecule type" value="Genomic_DNA"/>
</dbReference>